<dbReference type="Pfam" id="PF07798">
    <property type="entry name" value="CCDC90-like"/>
    <property type="match status" value="1"/>
</dbReference>
<proteinExistence type="predicted"/>
<evidence type="ECO:0000256" key="5">
    <source>
        <dbReference type="ARBA" id="ARBA00023054"/>
    </source>
</evidence>
<evidence type="ECO:0000256" key="6">
    <source>
        <dbReference type="ARBA" id="ARBA00023128"/>
    </source>
</evidence>
<dbReference type="Gene3D" id="1.20.5.340">
    <property type="match status" value="1"/>
</dbReference>
<dbReference type="PANTHER" id="PTHR14360:SF1">
    <property type="entry name" value="PROTEIN FMP32, MITOCHONDRIAL"/>
    <property type="match status" value="1"/>
</dbReference>
<organism evidence="8 9">
    <name type="scientific">Kingdonia uniflora</name>
    <dbReference type="NCBI Taxonomy" id="39325"/>
    <lineage>
        <taxon>Eukaryota</taxon>
        <taxon>Viridiplantae</taxon>
        <taxon>Streptophyta</taxon>
        <taxon>Embryophyta</taxon>
        <taxon>Tracheophyta</taxon>
        <taxon>Spermatophyta</taxon>
        <taxon>Magnoliopsida</taxon>
        <taxon>Ranunculales</taxon>
        <taxon>Circaeasteraceae</taxon>
        <taxon>Kingdonia</taxon>
    </lineage>
</organism>
<evidence type="ECO:0000313" key="9">
    <source>
        <dbReference type="Proteomes" id="UP000541444"/>
    </source>
</evidence>
<comment type="caution">
    <text evidence="8">The sequence shown here is derived from an EMBL/GenBank/DDBJ whole genome shotgun (WGS) entry which is preliminary data.</text>
</comment>
<evidence type="ECO:0000256" key="2">
    <source>
        <dbReference type="ARBA" id="ARBA00004370"/>
    </source>
</evidence>
<keyword evidence="5" id="KW-0175">Coiled coil</keyword>
<gene>
    <name evidence="8" type="ORF">GIB67_029192</name>
</gene>
<dbReference type="OrthoDB" id="889336at2759"/>
<name>A0A7J7LRZ3_9MAGN</name>
<dbReference type="Proteomes" id="UP000541444">
    <property type="component" value="Unassembled WGS sequence"/>
</dbReference>
<accession>A0A7J7LRZ3</accession>
<dbReference type="GO" id="GO:0016020">
    <property type="term" value="C:membrane"/>
    <property type="evidence" value="ECO:0007669"/>
    <property type="project" value="UniProtKB-SubCell"/>
</dbReference>
<evidence type="ECO:0000256" key="1">
    <source>
        <dbReference type="ARBA" id="ARBA00004173"/>
    </source>
</evidence>
<reference evidence="8 9" key="1">
    <citation type="journal article" date="2020" name="IScience">
        <title>Genome Sequencing of the Endangered Kingdonia uniflora (Circaeasteraceae, Ranunculales) Reveals Potential Mechanisms of Evolutionary Specialization.</title>
        <authorList>
            <person name="Sun Y."/>
            <person name="Deng T."/>
            <person name="Zhang A."/>
            <person name="Moore M.J."/>
            <person name="Landis J.B."/>
            <person name="Lin N."/>
            <person name="Zhang H."/>
            <person name="Zhang X."/>
            <person name="Huang J."/>
            <person name="Zhang X."/>
            <person name="Sun H."/>
            <person name="Wang H."/>
        </authorList>
    </citation>
    <scope>NUCLEOTIDE SEQUENCE [LARGE SCALE GENOMIC DNA]</scope>
    <source>
        <strain evidence="8">TB1705</strain>
        <tissue evidence="8">Leaf</tissue>
    </source>
</reference>
<evidence type="ECO:0000256" key="3">
    <source>
        <dbReference type="ARBA" id="ARBA00022692"/>
    </source>
</evidence>
<sequence length="264" mass="29383">MAAAAVCKRLVQHGTKKSGFRLNQLRGICASTAVNRYQIDSSSFTRSLLLPAISSPIQRFDCRRLSQLSGGKQRAFLVDTLALVRGLEAEGVPTKQAEAITAAITEVLNDSLENVSRTFTSKAEMQMSEMVQDANLSKFKAEVKSSQLCVTEAYLAGCSEPETITYHEMYAIYSLQNTLQLNINIIIRTDSAAMVSFIKHNKASPWKCYFIQQEIMQMIARFSGPCLNAACPKQKKAHDFRILCGWEFCMEPLATYTNPLKGED</sequence>
<evidence type="ECO:0000313" key="8">
    <source>
        <dbReference type="EMBL" id="KAF6145423.1"/>
    </source>
</evidence>
<comment type="subcellular location">
    <subcellularLocation>
        <location evidence="2">Membrane</location>
    </subcellularLocation>
    <subcellularLocation>
        <location evidence="1">Mitochondrion</location>
    </subcellularLocation>
</comment>
<evidence type="ECO:0000256" key="4">
    <source>
        <dbReference type="ARBA" id="ARBA00022989"/>
    </source>
</evidence>
<evidence type="ECO:0000256" key="7">
    <source>
        <dbReference type="ARBA" id="ARBA00023136"/>
    </source>
</evidence>
<dbReference type="InterPro" id="IPR024461">
    <property type="entry name" value="CCDC90-like"/>
</dbReference>
<keyword evidence="7" id="KW-0472">Membrane</keyword>
<protein>
    <submittedName>
        <fullName evidence="8">Uncharacterized protein</fullName>
    </submittedName>
</protein>
<keyword evidence="6" id="KW-0496">Mitochondrion</keyword>
<keyword evidence="9" id="KW-1185">Reference proteome</keyword>
<dbReference type="EMBL" id="JACGCM010002066">
    <property type="protein sequence ID" value="KAF6145423.1"/>
    <property type="molecule type" value="Genomic_DNA"/>
</dbReference>
<keyword evidence="3" id="KW-0812">Transmembrane</keyword>
<dbReference type="GO" id="GO:0005739">
    <property type="term" value="C:mitochondrion"/>
    <property type="evidence" value="ECO:0007669"/>
    <property type="project" value="UniProtKB-SubCell"/>
</dbReference>
<keyword evidence="4" id="KW-1133">Transmembrane helix</keyword>
<dbReference type="PANTHER" id="PTHR14360">
    <property type="entry name" value="PROTEIN FMP32, MITOCHONDRIAL"/>
    <property type="match status" value="1"/>
</dbReference>
<dbReference type="AlphaFoldDB" id="A0A7J7LRZ3"/>